<dbReference type="Proteomes" id="UP000326041">
    <property type="component" value="Chromosome"/>
</dbReference>
<evidence type="ECO:0000313" key="1">
    <source>
        <dbReference type="EMBL" id="QEV10413.1"/>
    </source>
</evidence>
<accession>A0ABX6B5S6</accession>
<keyword evidence="2" id="KW-1185">Reference proteome</keyword>
<sequence>MAEAAVLATRYGNSVVRLLAHHGFNSDISAVDEAEAKGIWSICPECEYRGAPNSVTNHRKKARH</sequence>
<reference evidence="1 2" key="1">
    <citation type="submission" date="2017-09" db="EMBL/GenBank/DDBJ databases">
        <authorList>
            <person name="Lee N."/>
            <person name="Cho B.-K."/>
        </authorList>
    </citation>
    <scope>NUCLEOTIDE SEQUENCE [LARGE SCALE GENOMIC DNA]</scope>
    <source>
        <strain evidence="1 2">ATCC 13879</strain>
    </source>
</reference>
<proteinExistence type="predicted"/>
<name>A0ABX6B5S6_9ACTN</name>
<gene>
    <name evidence="1" type="ORF">CP972_21150</name>
</gene>
<organism evidence="1 2">
    <name type="scientific">Streptomyces prasinus</name>
    <dbReference type="NCBI Taxonomy" id="67345"/>
    <lineage>
        <taxon>Bacteria</taxon>
        <taxon>Bacillati</taxon>
        <taxon>Actinomycetota</taxon>
        <taxon>Actinomycetes</taxon>
        <taxon>Kitasatosporales</taxon>
        <taxon>Streptomycetaceae</taxon>
        <taxon>Streptomyces</taxon>
    </lineage>
</organism>
<protein>
    <submittedName>
        <fullName evidence="1">Uncharacterized protein</fullName>
    </submittedName>
</protein>
<evidence type="ECO:0000313" key="2">
    <source>
        <dbReference type="Proteomes" id="UP000326041"/>
    </source>
</evidence>
<dbReference type="EMBL" id="CP023697">
    <property type="protein sequence ID" value="QEV10413.1"/>
    <property type="molecule type" value="Genomic_DNA"/>
</dbReference>